<evidence type="ECO:0000313" key="2">
    <source>
        <dbReference type="Proteomes" id="UP000492821"/>
    </source>
</evidence>
<name>A0A7E4UNG8_PANRE</name>
<feature type="region of interest" description="Disordered" evidence="1">
    <location>
        <begin position="57"/>
        <end position="113"/>
    </location>
</feature>
<protein>
    <submittedName>
        <fullName evidence="3">Uncharacterized protein</fullName>
    </submittedName>
</protein>
<dbReference type="WBParaSite" id="Pan_g10854.t1">
    <property type="protein sequence ID" value="Pan_g10854.t1"/>
    <property type="gene ID" value="Pan_g10854"/>
</dbReference>
<dbReference type="AlphaFoldDB" id="A0A7E4UNG8"/>
<accession>A0A7E4UNG8</accession>
<evidence type="ECO:0000256" key="1">
    <source>
        <dbReference type="SAM" id="MobiDB-lite"/>
    </source>
</evidence>
<proteinExistence type="predicted"/>
<dbReference type="Proteomes" id="UP000492821">
    <property type="component" value="Unassembled WGS sequence"/>
</dbReference>
<reference evidence="2" key="1">
    <citation type="journal article" date="2013" name="Genetics">
        <title>The draft genome and transcriptome of Panagrellus redivivus are shaped by the harsh demands of a free-living lifestyle.</title>
        <authorList>
            <person name="Srinivasan J."/>
            <person name="Dillman A.R."/>
            <person name="Macchietto M.G."/>
            <person name="Heikkinen L."/>
            <person name="Lakso M."/>
            <person name="Fracchia K.M."/>
            <person name="Antoshechkin I."/>
            <person name="Mortazavi A."/>
            <person name="Wong G."/>
            <person name="Sternberg P.W."/>
        </authorList>
    </citation>
    <scope>NUCLEOTIDE SEQUENCE [LARGE SCALE GENOMIC DNA]</scope>
    <source>
        <strain evidence="2">MT8872</strain>
    </source>
</reference>
<feature type="compositionally biased region" description="Polar residues" evidence="1">
    <location>
        <begin position="101"/>
        <end position="110"/>
    </location>
</feature>
<keyword evidence="2" id="KW-1185">Reference proteome</keyword>
<evidence type="ECO:0000313" key="3">
    <source>
        <dbReference type="WBParaSite" id="Pan_g10854.t1"/>
    </source>
</evidence>
<reference evidence="3" key="2">
    <citation type="submission" date="2020-10" db="UniProtKB">
        <authorList>
            <consortium name="WormBaseParasite"/>
        </authorList>
    </citation>
    <scope>IDENTIFICATION</scope>
</reference>
<organism evidence="2 3">
    <name type="scientific">Panagrellus redivivus</name>
    <name type="common">Microworm</name>
    <dbReference type="NCBI Taxonomy" id="6233"/>
    <lineage>
        <taxon>Eukaryota</taxon>
        <taxon>Metazoa</taxon>
        <taxon>Ecdysozoa</taxon>
        <taxon>Nematoda</taxon>
        <taxon>Chromadorea</taxon>
        <taxon>Rhabditida</taxon>
        <taxon>Tylenchina</taxon>
        <taxon>Panagrolaimomorpha</taxon>
        <taxon>Panagrolaimoidea</taxon>
        <taxon>Panagrolaimidae</taxon>
        <taxon>Panagrellus</taxon>
    </lineage>
</organism>
<sequence>MPYPLEKLPYGLRRRLRELATRSEAYDLQIAAPNYSGFQPIQKVQLVPNIRSQISQNFQVDEHSSDRSTVNLENKPKNKYTRQTQRRQSISRRQSHVFPDTHQSADFDTNTQKEIKSSVLSHVHADT</sequence>